<dbReference type="PATRIC" id="fig|134605.3.peg.161"/>
<protein>
    <submittedName>
        <fullName evidence="1">Toxin-antitoxin system, antitoxin component, ribbon-helix-helix domain protein</fullName>
    </submittedName>
</protein>
<organism evidence="1 2">
    <name type="scientific">Fusobacterium equinum</name>
    <dbReference type="NCBI Taxonomy" id="134605"/>
    <lineage>
        <taxon>Bacteria</taxon>
        <taxon>Fusobacteriati</taxon>
        <taxon>Fusobacteriota</taxon>
        <taxon>Fusobacteriia</taxon>
        <taxon>Fusobacteriales</taxon>
        <taxon>Fusobacteriaceae</taxon>
        <taxon>Fusobacterium</taxon>
    </lineage>
</organism>
<name>A0A133NKE2_9FUSO</name>
<gene>
    <name evidence="1" type="ORF">HMPREF3206_00159</name>
</gene>
<accession>A0A133NKE2</accession>
<evidence type="ECO:0000313" key="2">
    <source>
        <dbReference type="Proteomes" id="UP000070617"/>
    </source>
</evidence>
<dbReference type="EMBL" id="LRPX01000006">
    <property type="protein sequence ID" value="KXA16737.1"/>
    <property type="molecule type" value="Genomic_DNA"/>
</dbReference>
<dbReference type="AlphaFoldDB" id="A0A133NKE2"/>
<evidence type="ECO:0000313" key="1">
    <source>
        <dbReference type="EMBL" id="KXA16737.1"/>
    </source>
</evidence>
<keyword evidence="2" id="KW-1185">Reference proteome</keyword>
<reference evidence="2" key="1">
    <citation type="submission" date="2016-01" db="EMBL/GenBank/DDBJ databases">
        <authorList>
            <person name="Mitreva M."/>
            <person name="Pepin K.H."/>
            <person name="Mihindukulasuriya K.A."/>
            <person name="Fulton R."/>
            <person name="Fronick C."/>
            <person name="O'Laughlin M."/>
            <person name="Miner T."/>
            <person name="Herter B."/>
            <person name="Rosa B.A."/>
            <person name="Cordes M."/>
            <person name="Tomlinson C."/>
            <person name="Wollam A."/>
            <person name="Palsikar V.B."/>
            <person name="Mardis E.R."/>
            <person name="Wilson R.K."/>
        </authorList>
    </citation>
    <scope>NUCLEOTIDE SEQUENCE [LARGE SCALE GENOMIC DNA]</scope>
    <source>
        <strain evidence="2">CMW8396</strain>
    </source>
</reference>
<proteinExistence type="predicted"/>
<dbReference type="Proteomes" id="UP000070617">
    <property type="component" value="Unassembled WGS sequence"/>
</dbReference>
<comment type="caution">
    <text evidence="1">The sequence shown here is derived from an EMBL/GenBank/DDBJ whole genome shotgun (WGS) entry which is preliminary data.</text>
</comment>
<dbReference type="RefSeq" id="WP_060793285.1">
    <property type="nucleotide sequence ID" value="NZ_KQ956512.1"/>
</dbReference>
<sequence>MNKTMSLKLEENLFSEIKKISAIFNMSCSEFIRNAIKKELDEKKNDFIVKLSDFPFCDDEEEKELVSFLNTLTEEDLKISKKEIIKL</sequence>